<keyword evidence="3" id="KW-1185">Reference proteome</keyword>
<dbReference type="GO" id="GO:0005975">
    <property type="term" value="P:carbohydrate metabolic process"/>
    <property type="evidence" value="ECO:0007669"/>
    <property type="project" value="InterPro"/>
</dbReference>
<dbReference type="InterPro" id="IPR012062">
    <property type="entry name" value="GatZ/KbaZ-like"/>
</dbReference>
<dbReference type="Pfam" id="PF08013">
    <property type="entry name" value="GatZ_KbaZ-like"/>
    <property type="match status" value="1"/>
</dbReference>
<dbReference type="GO" id="GO:0009025">
    <property type="term" value="F:tagatose-bisphosphate aldolase activity"/>
    <property type="evidence" value="ECO:0007669"/>
    <property type="project" value="UniProtKB-EC"/>
</dbReference>
<dbReference type="SUPFAM" id="SSF51569">
    <property type="entry name" value="Aldolase"/>
    <property type="match status" value="1"/>
</dbReference>
<dbReference type="InterPro" id="IPR050303">
    <property type="entry name" value="GatZ_KbaZ_carbometab"/>
</dbReference>
<dbReference type="EC" id="4.1.2.40" evidence="2"/>
<organism evidence="2 3">
    <name type="scientific">Silvibacterium dinghuense</name>
    <dbReference type="NCBI Taxonomy" id="1560006"/>
    <lineage>
        <taxon>Bacteria</taxon>
        <taxon>Pseudomonadati</taxon>
        <taxon>Acidobacteriota</taxon>
        <taxon>Terriglobia</taxon>
        <taxon>Terriglobales</taxon>
        <taxon>Acidobacteriaceae</taxon>
        <taxon>Silvibacterium</taxon>
    </lineage>
</organism>
<keyword evidence="2" id="KW-0456">Lyase</keyword>
<dbReference type="PANTHER" id="PTHR32502:SF2">
    <property type="entry name" value="D-TAGATOSE-1,6-BISPHOSPHATE ALDOLASE SUBUNIT KBAZ"/>
    <property type="match status" value="1"/>
</dbReference>
<reference evidence="2 3" key="1">
    <citation type="journal article" date="2016" name="Int. J. Syst. Evol. Microbiol.">
        <title>Acidipila dinghuensis sp. nov., an acidobacterium isolated from forest soil.</title>
        <authorList>
            <person name="Jiang Y.W."/>
            <person name="Wang J."/>
            <person name="Chen M.H."/>
            <person name="Lv Y.Y."/>
            <person name="Qiu L.H."/>
        </authorList>
    </citation>
    <scope>NUCLEOTIDE SEQUENCE [LARGE SCALE GENOMIC DNA]</scope>
    <source>
        <strain evidence="2 3">DHOF10</strain>
    </source>
</reference>
<evidence type="ECO:0000313" key="2">
    <source>
        <dbReference type="EMBL" id="RXS94277.1"/>
    </source>
</evidence>
<dbReference type="Gene3D" id="1.10.400.20">
    <property type="entry name" value="putative tagatose 6-phosphate kinase domain like"/>
    <property type="match status" value="1"/>
</dbReference>
<dbReference type="RefSeq" id="WP_129209015.1">
    <property type="nucleotide sequence ID" value="NZ_BMGU01000005.1"/>
</dbReference>
<dbReference type="OrthoDB" id="1672942at2"/>
<gene>
    <name evidence="2" type="ORF">ESZ00_14325</name>
</gene>
<dbReference type="InterPro" id="IPR013785">
    <property type="entry name" value="Aldolase_TIM"/>
</dbReference>
<dbReference type="EMBL" id="SDMK01000003">
    <property type="protein sequence ID" value="RXS94277.1"/>
    <property type="molecule type" value="Genomic_DNA"/>
</dbReference>
<accession>A0A4Q1SB98</accession>
<sequence>MSQLLQQLLKERNEPGKARGIYSVCSAHPWVIRASMQQAIADGSPLLIEATSNQVNQDGGYTGMRPKDFRKLVEELAAEEGLALDRIILGGDHLGPNPWQNLPAEEAMRRAEAMVAEYAAAGFRKIHLDASMACADDVSPLPTAVVAERAARLCRAAEKAATGEKPGYIFGTEVPVPGGATESLNGLEVTRLKDAEETWRIHREVFHAHGLDDAWERMLGMVVQPGVEFNHDSVVNYDRAKAVTLTSLLDRAHGLVFEAHSTDYQRPDLYRALVEDGFAILKVGPALTFAMREALFALAAIEKELVPPEESSRLPEVMEEVMLAHPKNWSSHYHGNTKEQKLLRRYSYSDRIRYYWNDPDAERAVELLMRNLRAVTLPETLLSAYLPLEYREVRQGVLQAEPEAIVLRQIRRALEPYAAACFG</sequence>
<name>A0A4Q1SB98_9BACT</name>
<evidence type="ECO:0000313" key="3">
    <source>
        <dbReference type="Proteomes" id="UP000290253"/>
    </source>
</evidence>
<dbReference type="GO" id="GO:0009401">
    <property type="term" value="P:phosphoenolpyruvate-dependent sugar phosphotransferase system"/>
    <property type="evidence" value="ECO:0007669"/>
    <property type="project" value="TreeGrafter"/>
</dbReference>
<dbReference type="PIRSF" id="PIRSF009264">
    <property type="entry name" value="TagBP_ald_AgaZ"/>
    <property type="match status" value="1"/>
</dbReference>
<dbReference type="AlphaFoldDB" id="A0A4Q1SB98"/>
<dbReference type="GO" id="GO:0005886">
    <property type="term" value="C:plasma membrane"/>
    <property type="evidence" value="ECO:0007669"/>
    <property type="project" value="TreeGrafter"/>
</dbReference>
<dbReference type="Gene3D" id="3.20.20.70">
    <property type="entry name" value="Aldolase class I"/>
    <property type="match status" value="1"/>
</dbReference>
<proteinExistence type="predicted"/>
<protein>
    <submittedName>
        <fullName evidence="2">D-tagatose-bisphosphate aldolase, class II, non-catalytic subunit</fullName>
        <ecNumber evidence="2">4.1.2.40</ecNumber>
    </submittedName>
</protein>
<comment type="caution">
    <text evidence="2">The sequence shown here is derived from an EMBL/GenBank/DDBJ whole genome shotgun (WGS) entry which is preliminary data.</text>
</comment>
<dbReference type="PANTHER" id="PTHR32502">
    <property type="entry name" value="N-ACETYLGALACTOSAMINE PERMEASE II COMPONENT-RELATED"/>
    <property type="match status" value="1"/>
</dbReference>
<comment type="pathway">
    <text evidence="1">Carbohydrate metabolism.</text>
</comment>
<dbReference type="NCBIfam" id="TIGR02810">
    <property type="entry name" value="agaZ_gatZ"/>
    <property type="match status" value="1"/>
</dbReference>
<evidence type="ECO:0000256" key="1">
    <source>
        <dbReference type="ARBA" id="ARBA00005007"/>
    </source>
</evidence>
<dbReference type="Proteomes" id="UP000290253">
    <property type="component" value="Unassembled WGS sequence"/>
</dbReference>